<keyword evidence="2" id="KW-1133">Transmembrane helix</keyword>
<sequence>MPSTILFLILVHLCTLINFSQTGNFEVLSRTGRKLLSQVKKSNHTHNETKETKIIPNSAKEEDSMAGTEAAVLIIVVIVVLAVIGMVVYFIRKFDQLNRTLPTYRYSSLKTEINGVYGPDDKTESQALINVSTEEEDDYDDDEEEDVSPPTLLVRSQTVMSNKAVNGSIPVPIDRSLMSSEMTVRSEDATIDSDDELLQ</sequence>
<organism evidence="4 5">
    <name type="scientific">Stegodyphus mimosarum</name>
    <name type="common">African social velvet spider</name>
    <dbReference type="NCBI Taxonomy" id="407821"/>
    <lineage>
        <taxon>Eukaryota</taxon>
        <taxon>Metazoa</taxon>
        <taxon>Ecdysozoa</taxon>
        <taxon>Arthropoda</taxon>
        <taxon>Chelicerata</taxon>
        <taxon>Arachnida</taxon>
        <taxon>Araneae</taxon>
        <taxon>Araneomorphae</taxon>
        <taxon>Entelegynae</taxon>
        <taxon>Eresoidea</taxon>
        <taxon>Eresidae</taxon>
        <taxon>Stegodyphus</taxon>
    </lineage>
</organism>
<evidence type="ECO:0000256" key="3">
    <source>
        <dbReference type="SAM" id="SignalP"/>
    </source>
</evidence>
<feature type="signal peptide" evidence="3">
    <location>
        <begin position="1"/>
        <end position="22"/>
    </location>
</feature>
<dbReference type="EMBL" id="KK118723">
    <property type="protein sequence ID" value="KFM73699.1"/>
    <property type="molecule type" value="Genomic_DNA"/>
</dbReference>
<name>A0A087U8L0_STEMI</name>
<evidence type="ECO:0000313" key="5">
    <source>
        <dbReference type="Proteomes" id="UP000054359"/>
    </source>
</evidence>
<feature type="chain" id="PRO_5001830350" evidence="3">
    <location>
        <begin position="23"/>
        <end position="199"/>
    </location>
</feature>
<proteinExistence type="predicted"/>
<feature type="non-terminal residue" evidence="4">
    <location>
        <position position="199"/>
    </location>
</feature>
<keyword evidence="3" id="KW-0732">Signal</keyword>
<dbReference type="OMA" id="ANRTHNI"/>
<gene>
    <name evidence="4" type="ORF">X975_18113</name>
</gene>
<dbReference type="Proteomes" id="UP000054359">
    <property type="component" value="Unassembled WGS sequence"/>
</dbReference>
<dbReference type="OrthoDB" id="6428778at2759"/>
<evidence type="ECO:0000313" key="4">
    <source>
        <dbReference type="EMBL" id="KFM73699.1"/>
    </source>
</evidence>
<feature type="region of interest" description="Disordered" evidence="1">
    <location>
        <begin position="180"/>
        <end position="199"/>
    </location>
</feature>
<evidence type="ECO:0000256" key="1">
    <source>
        <dbReference type="SAM" id="MobiDB-lite"/>
    </source>
</evidence>
<reference evidence="4 5" key="1">
    <citation type="submission" date="2013-11" db="EMBL/GenBank/DDBJ databases">
        <title>Genome sequencing of Stegodyphus mimosarum.</title>
        <authorList>
            <person name="Bechsgaard J."/>
        </authorList>
    </citation>
    <scope>NUCLEOTIDE SEQUENCE [LARGE SCALE GENOMIC DNA]</scope>
</reference>
<keyword evidence="2" id="KW-0812">Transmembrane</keyword>
<keyword evidence="2" id="KW-0472">Membrane</keyword>
<accession>A0A087U8L0</accession>
<keyword evidence="5" id="KW-1185">Reference proteome</keyword>
<feature type="transmembrane region" description="Helical" evidence="2">
    <location>
        <begin position="70"/>
        <end position="91"/>
    </location>
</feature>
<dbReference type="AlphaFoldDB" id="A0A087U8L0"/>
<protein>
    <submittedName>
        <fullName evidence="4">Uncharacterized protein</fullName>
    </submittedName>
</protein>
<evidence type="ECO:0000256" key="2">
    <source>
        <dbReference type="SAM" id="Phobius"/>
    </source>
</evidence>
<feature type="compositionally biased region" description="Acidic residues" evidence="1">
    <location>
        <begin position="189"/>
        <end position="199"/>
    </location>
</feature>